<dbReference type="PANTHER" id="PTHR35704">
    <property type="entry name" value="OS02G0254600 PROTEIN"/>
    <property type="match status" value="1"/>
</dbReference>
<evidence type="ECO:0000313" key="3">
    <source>
        <dbReference type="Proteomes" id="UP000825729"/>
    </source>
</evidence>
<dbReference type="Proteomes" id="UP000825729">
    <property type="component" value="Unassembled WGS sequence"/>
</dbReference>
<protein>
    <submittedName>
        <fullName evidence="2">Uncharacterized protein</fullName>
    </submittedName>
</protein>
<reference evidence="2 3" key="1">
    <citation type="submission" date="2021-07" db="EMBL/GenBank/DDBJ databases">
        <title>The Aristolochia fimbriata genome: insights into angiosperm evolution, floral development and chemical biosynthesis.</title>
        <authorList>
            <person name="Jiao Y."/>
        </authorList>
    </citation>
    <scope>NUCLEOTIDE SEQUENCE [LARGE SCALE GENOMIC DNA]</scope>
    <source>
        <strain evidence="2">IBCAS-2021</strain>
        <tissue evidence="2">Leaf</tissue>
    </source>
</reference>
<dbReference type="EMBL" id="JAINDJ010000005">
    <property type="protein sequence ID" value="KAG9448286.1"/>
    <property type="molecule type" value="Genomic_DNA"/>
</dbReference>
<comment type="caution">
    <text evidence="2">The sequence shown here is derived from an EMBL/GenBank/DDBJ whole genome shotgun (WGS) entry which is preliminary data.</text>
</comment>
<name>A0AAV7EK86_ARIFI</name>
<proteinExistence type="predicted"/>
<keyword evidence="3" id="KW-1185">Reference proteome</keyword>
<organism evidence="2 3">
    <name type="scientific">Aristolochia fimbriata</name>
    <name type="common">White veined hardy Dutchman's pipe vine</name>
    <dbReference type="NCBI Taxonomy" id="158543"/>
    <lineage>
        <taxon>Eukaryota</taxon>
        <taxon>Viridiplantae</taxon>
        <taxon>Streptophyta</taxon>
        <taxon>Embryophyta</taxon>
        <taxon>Tracheophyta</taxon>
        <taxon>Spermatophyta</taxon>
        <taxon>Magnoliopsida</taxon>
        <taxon>Magnoliidae</taxon>
        <taxon>Piperales</taxon>
        <taxon>Aristolochiaceae</taxon>
        <taxon>Aristolochia</taxon>
    </lineage>
</organism>
<feature type="region of interest" description="Disordered" evidence="1">
    <location>
        <begin position="1"/>
        <end position="26"/>
    </location>
</feature>
<gene>
    <name evidence="2" type="ORF">H6P81_014414</name>
</gene>
<dbReference type="PANTHER" id="PTHR35704:SF1">
    <property type="entry name" value="OS02G0254600 PROTEIN"/>
    <property type="match status" value="1"/>
</dbReference>
<evidence type="ECO:0000313" key="2">
    <source>
        <dbReference type="EMBL" id="KAG9448286.1"/>
    </source>
</evidence>
<sequence length="110" mass="12948">MGNCLESWRHCREERGGGEEEEEDVQKQKTVGFEKEGGGFEKNGFRVKILLSREELDWFLQQLKEKDGRKLEDVLVEMERGRDRSIESWKPSLESIMETPEVQTMETNVR</sequence>
<dbReference type="AlphaFoldDB" id="A0AAV7EK86"/>
<evidence type="ECO:0000256" key="1">
    <source>
        <dbReference type="SAM" id="MobiDB-lite"/>
    </source>
</evidence>
<feature type="compositionally biased region" description="Basic and acidic residues" evidence="1">
    <location>
        <begin position="7"/>
        <end position="18"/>
    </location>
</feature>
<accession>A0AAV7EK86</accession>